<comment type="caution">
    <text evidence="2">The sequence shown here is derived from an EMBL/GenBank/DDBJ whole genome shotgun (WGS) entry which is preliminary data.</text>
</comment>
<dbReference type="InterPro" id="IPR011047">
    <property type="entry name" value="Quinoprotein_ADH-like_sf"/>
</dbReference>
<dbReference type="EMBL" id="JBIRPU010000029">
    <property type="protein sequence ID" value="MFI0796499.1"/>
    <property type="molecule type" value="Genomic_DNA"/>
</dbReference>
<dbReference type="InterPro" id="IPR015943">
    <property type="entry name" value="WD40/YVTN_repeat-like_dom_sf"/>
</dbReference>
<feature type="domain" description="Pyrrolo-quinoline quinone repeat" evidence="1">
    <location>
        <begin position="101"/>
        <end position="227"/>
    </location>
</feature>
<sequence length="428" mass="44762">MTVIDLGELRGDVVPDPPPRPPLAVGRPLRVALAGAVALLTLASSAPVVRPAPAVVAGRPGADIRVAGGRLYVADPETSSGGTREVTAYATPAGAGGALRPLWRASAPGGEGWFQVQEHGGFVLITGGAGGGAETAALDAATGRQRWRQPGSPVPTVGGGLLLLMQGDETTAALRGVDLQSGRLRWSAPVDQGRMAHHYRGAEVDQVVLIPESGRIEVRDAGSGAVVLTGDSRPAGYQGVGLAGDLLMVTAANGVAGGHRVTAYGLDALDRRWELELSPNEYLTECGDLLCVGGREAGLSALDPATHRPRWVNPRWQWVFTARGDRLLVAASARVGGTELAVLDAATGRTVAELGDWEPVSNQGPDEPLFGTRRTREGGLLVAELDPARAVARWLDVLPDVMGECLSSGRDLLCRRQSGAYGWWRLPR</sequence>
<evidence type="ECO:0000259" key="1">
    <source>
        <dbReference type="Pfam" id="PF13360"/>
    </source>
</evidence>
<keyword evidence="3" id="KW-1185">Reference proteome</keyword>
<reference evidence="2 3" key="1">
    <citation type="submission" date="2024-10" db="EMBL/GenBank/DDBJ databases">
        <title>The Natural Products Discovery Center: Release of the First 8490 Sequenced Strains for Exploring Actinobacteria Biosynthetic Diversity.</title>
        <authorList>
            <person name="Kalkreuter E."/>
            <person name="Kautsar S.A."/>
            <person name="Yang D."/>
            <person name="Bader C.D."/>
            <person name="Teijaro C.N."/>
            <person name="Fluegel L."/>
            <person name="Davis C.M."/>
            <person name="Simpson J.R."/>
            <person name="Lauterbach L."/>
            <person name="Steele A.D."/>
            <person name="Gui C."/>
            <person name="Meng S."/>
            <person name="Li G."/>
            <person name="Viehrig K."/>
            <person name="Ye F."/>
            <person name="Su P."/>
            <person name="Kiefer A.F."/>
            <person name="Nichols A."/>
            <person name="Cepeda A.J."/>
            <person name="Yan W."/>
            <person name="Fan B."/>
            <person name="Jiang Y."/>
            <person name="Adhikari A."/>
            <person name="Zheng C.-J."/>
            <person name="Schuster L."/>
            <person name="Cowan T.M."/>
            <person name="Smanski M.J."/>
            <person name="Chevrette M.G."/>
            <person name="De Carvalho L.P.S."/>
            <person name="Shen B."/>
        </authorList>
    </citation>
    <scope>NUCLEOTIDE SEQUENCE [LARGE SCALE GENOMIC DNA]</scope>
    <source>
        <strain evidence="2 3">NPDC021253</strain>
    </source>
</reference>
<dbReference type="RefSeq" id="WP_396684680.1">
    <property type="nucleotide sequence ID" value="NZ_JBIRPU010000029.1"/>
</dbReference>
<accession>A0ABW7SS20</accession>
<protein>
    <submittedName>
        <fullName evidence="2">PQQ-binding-like beta-propeller repeat protein</fullName>
    </submittedName>
</protein>
<dbReference type="Pfam" id="PF13360">
    <property type="entry name" value="PQQ_2"/>
    <property type="match status" value="1"/>
</dbReference>
<dbReference type="SUPFAM" id="SSF50998">
    <property type="entry name" value="Quinoprotein alcohol dehydrogenase-like"/>
    <property type="match status" value="1"/>
</dbReference>
<proteinExistence type="predicted"/>
<name>A0ABW7SS20_9ACTN</name>
<dbReference type="Proteomes" id="UP001611075">
    <property type="component" value="Unassembled WGS sequence"/>
</dbReference>
<dbReference type="Gene3D" id="2.130.10.10">
    <property type="entry name" value="YVTN repeat-like/Quinoprotein amine dehydrogenase"/>
    <property type="match status" value="1"/>
</dbReference>
<evidence type="ECO:0000313" key="3">
    <source>
        <dbReference type="Proteomes" id="UP001611075"/>
    </source>
</evidence>
<evidence type="ECO:0000313" key="2">
    <source>
        <dbReference type="EMBL" id="MFI0796499.1"/>
    </source>
</evidence>
<organism evidence="2 3">
    <name type="scientific">Micromonospora rubida</name>
    <dbReference type="NCBI Taxonomy" id="2697657"/>
    <lineage>
        <taxon>Bacteria</taxon>
        <taxon>Bacillati</taxon>
        <taxon>Actinomycetota</taxon>
        <taxon>Actinomycetes</taxon>
        <taxon>Micromonosporales</taxon>
        <taxon>Micromonosporaceae</taxon>
        <taxon>Micromonospora</taxon>
    </lineage>
</organism>
<gene>
    <name evidence="2" type="ORF">ACH4OY_28005</name>
</gene>
<dbReference type="InterPro" id="IPR002372">
    <property type="entry name" value="PQQ_rpt_dom"/>
</dbReference>